<gene>
    <name evidence="2" type="ORF">P0Y50_10120</name>
</gene>
<feature type="transmembrane region" description="Helical" evidence="1">
    <location>
        <begin position="62"/>
        <end position="84"/>
    </location>
</feature>
<organism evidence="2 3">
    <name type="scientific">Candidatus Brevundimonas colombiensis</name>
    <dbReference type="NCBI Taxonomy" id="3121376"/>
    <lineage>
        <taxon>Bacteria</taxon>
        <taxon>Pseudomonadati</taxon>
        <taxon>Pseudomonadota</taxon>
        <taxon>Alphaproteobacteria</taxon>
        <taxon>Caulobacterales</taxon>
        <taxon>Caulobacteraceae</taxon>
        <taxon>Brevundimonas</taxon>
    </lineage>
</organism>
<evidence type="ECO:0000313" key="2">
    <source>
        <dbReference type="EMBL" id="WEK38904.1"/>
    </source>
</evidence>
<protein>
    <recommendedName>
        <fullName evidence="4">Yip1 domain-containing protein</fullName>
    </recommendedName>
</protein>
<dbReference type="EMBL" id="CP119326">
    <property type="protein sequence ID" value="WEK38904.1"/>
    <property type="molecule type" value="Genomic_DNA"/>
</dbReference>
<proteinExistence type="predicted"/>
<dbReference type="AlphaFoldDB" id="A0AAJ5WWQ3"/>
<sequence>MTTDGETTRKQAFKDLSEDALGFGGVDVRTARDLLIRPRLVLQAWMIEGPTGGGVYAKPLKLYLALNAILMLIVFLRGGIGGMLDQLPPDLLTSLIAQSGKSRDAFMASADGWMSFVTVPLMAPLYALAVLPFVRGWDAEDLGWRRGFRASFAYLNAWTVPMLPLFWFIYGTGPAAMMGSVAVFILGVVTFVRMGRGRWYRGVAAGIGKGLVLQMAISAMMMVGSALMAAIGVLAGLMA</sequence>
<feature type="transmembrane region" description="Helical" evidence="1">
    <location>
        <begin position="176"/>
        <end position="194"/>
    </location>
</feature>
<feature type="transmembrane region" description="Helical" evidence="1">
    <location>
        <begin position="152"/>
        <end position="170"/>
    </location>
</feature>
<feature type="transmembrane region" description="Helical" evidence="1">
    <location>
        <begin position="112"/>
        <end position="131"/>
    </location>
</feature>
<evidence type="ECO:0000256" key="1">
    <source>
        <dbReference type="SAM" id="Phobius"/>
    </source>
</evidence>
<keyword evidence="1" id="KW-1133">Transmembrane helix</keyword>
<evidence type="ECO:0000313" key="3">
    <source>
        <dbReference type="Proteomes" id="UP001213664"/>
    </source>
</evidence>
<keyword evidence="1" id="KW-0812">Transmembrane</keyword>
<feature type="transmembrane region" description="Helical" evidence="1">
    <location>
        <begin position="215"/>
        <end position="238"/>
    </location>
</feature>
<reference evidence="2" key="1">
    <citation type="submission" date="2023-03" db="EMBL/GenBank/DDBJ databases">
        <title>Andean soil-derived lignocellulolytic bacterial consortium as a source of novel taxa and putative plastic-active enzymes.</title>
        <authorList>
            <person name="Diaz-Garcia L."/>
            <person name="Chuvochina M."/>
            <person name="Feuerriegel G."/>
            <person name="Bunk B."/>
            <person name="Sproer C."/>
            <person name="Streit W.R."/>
            <person name="Rodriguez L.M."/>
            <person name="Overmann J."/>
            <person name="Jimenez D.J."/>
        </authorList>
    </citation>
    <scope>NUCLEOTIDE SEQUENCE</scope>
    <source>
        <strain evidence="2">MAG 833</strain>
    </source>
</reference>
<evidence type="ECO:0008006" key="4">
    <source>
        <dbReference type="Google" id="ProtNLM"/>
    </source>
</evidence>
<dbReference type="Proteomes" id="UP001213664">
    <property type="component" value="Chromosome"/>
</dbReference>
<keyword evidence="1" id="KW-0472">Membrane</keyword>
<name>A0AAJ5WWQ3_9CAUL</name>
<accession>A0AAJ5WWQ3</accession>